<reference evidence="11 12" key="1">
    <citation type="journal article" date="2023" name="Antonie Van Leeuwenhoek">
        <title>Mesoterricola silvestris gen. nov., sp. nov., Mesoterricola sediminis sp. nov., Geothrix oryzae sp. nov., Geothrix edaphica sp. nov., Geothrix rubra sp. nov., and Geothrix limicola sp. nov., six novel members of Acidobacteriota isolated from soils.</title>
        <authorList>
            <person name="Itoh H."/>
            <person name="Sugisawa Y."/>
            <person name="Mise K."/>
            <person name="Xu Z."/>
            <person name="Kuniyasu M."/>
            <person name="Ushijima N."/>
            <person name="Kawano K."/>
            <person name="Kobayashi E."/>
            <person name="Shiratori Y."/>
            <person name="Masuda Y."/>
            <person name="Senoo K."/>
        </authorList>
    </citation>
    <scope>NUCLEOTIDE SEQUENCE [LARGE SCALE GENOMIC DNA]</scope>
    <source>
        <strain evidence="11 12">Red803</strain>
    </source>
</reference>
<dbReference type="NCBIfam" id="TIGR00215">
    <property type="entry name" value="lpxB"/>
    <property type="match status" value="1"/>
</dbReference>
<keyword evidence="12" id="KW-1185">Reference proteome</keyword>
<evidence type="ECO:0000256" key="6">
    <source>
        <dbReference type="ARBA" id="ARBA00022676"/>
    </source>
</evidence>
<dbReference type="PANTHER" id="PTHR30372:SF4">
    <property type="entry name" value="LIPID-A-DISACCHARIDE SYNTHASE, MITOCHONDRIAL-RELATED"/>
    <property type="match status" value="1"/>
</dbReference>
<dbReference type="HAMAP" id="MF_00392">
    <property type="entry name" value="LpxB"/>
    <property type="match status" value="1"/>
</dbReference>
<comment type="similarity">
    <text evidence="10">Belongs to the LpxB family.</text>
</comment>
<keyword evidence="5 10" id="KW-0441">Lipid A biosynthesis</keyword>
<comment type="function">
    <text evidence="1 10">Condensation of UDP-2,3-diacylglucosamine and 2,3-diacylglucosamine-1-phosphate to form lipid A disaccharide, a precursor of lipid A, a phosphorylated glycolipid that anchors the lipopolysaccharide to the outer membrane of the cell.</text>
</comment>
<evidence type="ECO:0000256" key="5">
    <source>
        <dbReference type="ARBA" id="ARBA00022556"/>
    </source>
</evidence>
<dbReference type="PANTHER" id="PTHR30372">
    <property type="entry name" value="LIPID-A-DISACCHARIDE SYNTHASE"/>
    <property type="match status" value="1"/>
</dbReference>
<organism evidence="11 12">
    <name type="scientific">Geothrix rubra</name>
    <dbReference type="NCBI Taxonomy" id="2927977"/>
    <lineage>
        <taxon>Bacteria</taxon>
        <taxon>Pseudomonadati</taxon>
        <taxon>Acidobacteriota</taxon>
        <taxon>Holophagae</taxon>
        <taxon>Holophagales</taxon>
        <taxon>Holophagaceae</taxon>
        <taxon>Geothrix</taxon>
    </lineage>
</organism>
<dbReference type="InterPro" id="IPR003835">
    <property type="entry name" value="Glyco_trans_19"/>
</dbReference>
<accession>A0ABQ5Q6K6</accession>
<evidence type="ECO:0000256" key="9">
    <source>
        <dbReference type="ARBA" id="ARBA00048975"/>
    </source>
</evidence>
<evidence type="ECO:0000256" key="7">
    <source>
        <dbReference type="ARBA" id="ARBA00022679"/>
    </source>
</evidence>
<comment type="catalytic activity">
    <reaction evidence="9 10">
        <text>a lipid X + a UDP-2-N,3-O-bis[(3R)-3-hydroxyacyl]-alpha-D-glucosamine = a lipid A disaccharide + UDP + H(+)</text>
        <dbReference type="Rhea" id="RHEA:67828"/>
        <dbReference type="ChEBI" id="CHEBI:15378"/>
        <dbReference type="ChEBI" id="CHEBI:58223"/>
        <dbReference type="ChEBI" id="CHEBI:137748"/>
        <dbReference type="ChEBI" id="CHEBI:176338"/>
        <dbReference type="ChEBI" id="CHEBI:176343"/>
        <dbReference type="EC" id="2.4.1.182"/>
    </reaction>
</comment>
<comment type="pathway">
    <text evidence="10">Bacterial outer membrane biogenesis; LPS lipid A biosynthesis.</text>
</comment>
<comment type="caution">
    <text evidence="11">The sequence shown here is derived from an EMBL/GenBank/DDBJ whole genome shotgun (WGS) entry which is preliminary data.</text>
</comment>
<dbReference type="SUPFAM" id="SSF53756">
    <property type="entry name" value="UDP-Glycosyltransferase/glycogen phosphorylase"/>
    <property type="match status" value="1"/>
</dbReference>
<keyword evidence="4 10" id="KW-0444">Lipid biosynthesis</keyword>
<keyword evidence="7 10" id="KW-0808">Transferase</keyword>
<keyword evidence="8 10" id="KW-0443">Lipid metabolism</keyword>
<protein>
    <recommendedName>
        <fullName evidence="3 10">Lipid-A-disaccharide synthase</fullName>
        <ecNumber evidence="2 10">2.4.1.182</ecNumber>
    </recommendedName>
</protein>
<keyword evidence="6 10" id="KW-0328">Glycosyltransferase</keyword>
<dbReference type="Pfam" id="PF02684">
    <property type="entry name" value="LpxB"/>
    <property type="match status" value="1"/>
</dbReference>
<dbReference type="RefSeq" id="WP_285724580.1">
    <property type="nucleotide sequence ID" value="NZ_BSDD01000003.1"/>
</dbReference>
<sequence length="375" mass="40758">MSGTLLVVAGEDSGDLHGAELLRELKARRPDLRIVGVGGPRMSPYLDRKLADVKDLAVVGFVEVIKHLPSLNRLFKSLLAAADEEAIAGALLIDYPGFNLRLAKALRKRMPGVGLHQYVCPQVWAWKKGRIPELGRTLDTLYCLFDFEPALFEGFPVDARFVGHPLVEVVKPECDRAAFFARTGLDPAWPVVALLPGSRKGEVASLLPPMAELARRWAHERPTVQWVLPVASTLDPAFVRAHLGPAPVMLLEGLSYASRAHADAALVASGTATLETALLGTPFAILYKLNPLTYQMAKRVVKLPHIGLANVVARREVAPELLQADVNPERLARELTRLLDPAEAPRIRAGLGEVRGHLGEPGAAGRVAEHLLARL</sequence>
<evidence type="ECO:0000256" key="2">
    <source>
        <dbReference type="ARBA" id="ARBA00012687"/>
    </source>
</evidence>
<evidence type="ECO:0000256" key="3">
    <source>
        <dbReference type="ARBA" id="ARBA00020902"/>
    </source>
</evidence>
<proteinExistence type="inferred from homology"/>
<dbReference type="EC" id="2.4.1.182" evidence="2 10"/>
<evidence type="ECO:0000256" key="4">
    <source>
        <dbReference type="ARBA" id="ARBA00022516"/>
    </source>
</evidence>
<evidence type="ECO:0000313" key="12">
    <source>
        <dbReference type="Proteomes" id="UP001165089"/>
    </source>
</evidence>
<evidence type="ECO:0000256" key="8">
    <source>
        <dbReference type="ARBA" id="ARBA00023098"/>
    </source>
</evidence>
<evidence type="ECO:0000256" key="1">
    <source>
        <dbReference type="ARBA" id="ARBA00002056"/>
    </source>
</evidence>
<dbReference type="EMBL" id="BSDD01000003">
    <property type="protein sequence ID" value="GLH70144.1"/>
    <property type="molecule type" value="Genomic_DNA"/>
</dbReference>
<dbReference type="Proteomes" id="UP001165089">
    <property type="component" value="Unassembled WGS sequence"/>
</dbReference>
<evidence type="ECO:0000313" key="11">
    <source>
        <dbReference type="EMBL" id="GLH70144.1"/>
    </source>
</evidence>
<name>A0ABQ5Q6K6_9BACT</name>
<evidence type="ECO:0000256" key="10">
    <source>
        <dbReference type="HAMAP-Rule" id="MF_00392"/>
    </source>
</evidence>
<gene>
    <name evidence="10 11" type="primary">lpxB</name>
    <name evidence="11" type="ORF">GETHPA_16770</name>
</gene>